<keyword evidence="2" id="KW-1185">Reference proteome</keyword>
<protein>
    <submittedName>
        <fullName evidence="1">Ketol-acid reductoisomerase (NADP(+))</fullName>
    </submittedName>
</protein>
<sequence>MGENIRQDVIRLLGEIAPEWSQNMDEYVDTIHRLGRMEENKTRQVIVQFTKRQHRDGIWRMTKKSQICETAGIGFTEDLTKADKLEREKLWPQILFYIVQMGLGQTSSRGAATQLGAGQVKNQEVTRRGEESRVPGCQLRRTATGEPEQVHRDEETRLQVRESGERGAVLELF</sequence>
<evidence type="ECO:0000313" key="1">
    <source>
        <dbReference type="EMBL" id="KAK1886352.1"/>
    </source>
</evidence>
<comment type="caution">
    <text evidence="1">The sequence shown here is derived from an EMBL/GenBank/DDBJ whole genome shotgun (WGS) entry which is preliminary data.</text>
</comment>
<dbReference type="Proteomes" id="UP001228049">
    <property type="component" value="Unassembled WGS sequence"/>
</dbReference>
<accession>A0AAD9BNZ3</accession>
<dbReference type="AlphaFoldDB" id="A0AAD9BNZ3"/>
<proteinExistence type="predicted"/>
<dbReference type="EMBL" id="JASDAP010000020">
    <property type="protein sequence ID" value="KAK1886352.1"/>
    <property type="molecule type" value="Genomic_DNA"/>
</dbReference>
<name>A0AAD9BNZ3_DISEL</name>
<reference evidence="1" key="1">
    <citation type="submission" date="2023-04" db="EMBL/GenBank/DDBJ databases">
        <title>Chromosome-level genome of Chaenocephalus aceratus.</title>
        <authorList>
            <person name="Park H."/>
        </authorList>
    </citation>
    <scope>NUCLEOTIDE SEQUENCE</scope>
    <source>
        <strain evidence="1">DE</strain>
        <tissue evidence="1">Muscle</tissue>
    </source>
</reference>
<organism evidence="1 2">
    <name type="scientific">Dissostichus eleginoides</name>
    <name type="common">Patagonian toothfish</name>
    <name type="synonym">Dissostichus amissus</name>
    <dbReference type="NCBI Taxonomy" id="100907"/>
    <lineage>
        <taxon>Eukaryota</taxon>
        <taxon>Metazoa</taxon>
        <taxon>Chordata</taxon>
        <taxon>Craniata</taxon>
        <taxon>Vertebrata</taxon>
        <taxon>Euteleostomi</taxon>
        <taxon>Actinopterygii</taxon>
        <taxon>Neopterygii</taxon>
        <taxon>Teleostei</taxon>
        <taxon>Neoteleostei</taxon>
        <taxon>Acanthomorphata</taxon>
        <taxon>Eupercaria</taxon>
        <taxon>Perciformes</taxon>
        <taxon>Notothenioidei</taxon>
        <taxon>Nototheniidae</taxon>
        <taxon>Dissostichus</taxon>
    </lineage>
</organism>
<gene>
    <name evidence="1" type="ORF">KUDE01_030067</name>
</gene>
<evidence type="ECO:0000313" key="2">
    <source>
        <dbReference type="Proteomes" id="UP001228049"/>
    </source>
</evidence>